<proteinExistence type="inferred from homology"/>
<dbReference type="SUPFAM" id="SSF48179">
    <property type="entry name" value="6-phosphogluconate dehydrogenase C-terminal domain-like"/>
    <property type="match status" value="1"/>
</dbReference>
<dbReference type="PANTHER" id="PTHR43060:SF15">
    <property type="entry name" value="3-HYDROXYISOBUTYRATE DEHYDROGENASE-LIKE 1, MITOCHONDRIAL-RELATED"/>
    <property type="match status" value="1"/>
</dbReference>
<organism evidence="6 7">
    <name type="scientific">Gryllotalpicola koreensis</name>
    <dbReference type="NCBI Taxonomy" id="993086"/>
    <lineage>
        <taxon>Bacteria</taxon>
        <taxon>Bacillati</taxon>
        <taxon>Actinomycetota</taxon>
        <taxon>Actinomycetes</taxon>
        <taxon>Micrococcales</taxon>
        <taxon>Microbacteriaceae</taxon>
        <taxon>Gryllotalpicola</taxon>
    </lineage>
</organism>
<keyword evidence="2" id="KW-0560">Oxidoreductase</keyword>
<dbReference type="InterPro" id="IPR008927">
    <property type="entry name" value="6-PGluconate_DH-like_C_sf"/>
</dbReference>
<dbReference type="InterPro" id="IPR036291">
    <property type="entry name" value="NAD(P)-bd_dom_sf"/>
</dbReference>
<dbReference type="PIRSF" id="PIRSF000103">
    <property type="entry name" value="HIBADH"/>
    <property type="match status" value="1"/>
</dbReference>
<comment type="caution">
    <text evidence="6">The sequence shown here is derived from an EMBL/GenBank/DDBJ whole genome shotgun (WGS) entry which is preliminary data.</text>
</comment>
<protein>
    <submittedName>
        <fullName evidence="6">NAD(P)-dependent oxidoreductase</fullName>
    </submittedName>
</protein>
<name>A0ABP7ZZ34_9MICO</name>
<dbReference type="Proteomes" id="UP001501079">
    <property type="component" value="Unassembled WGS sequence"/>
</dbReference>
<dbReference type="InterPro" id="IPR013328">
    <property type="entry name" value="6PGD_dom2"/>
</dbReference>
<feature type="domain" description="3-hydroxyisobutyrate dehydrogenase-like NAD-binding" evidence="5">
    <location>
        <begin position="164"/>
        <end position="270"/>
    </location>
</feature>
<sequence>MRKVGVIGTGRMGLPIARRWKAAGESIAVYDVAAPRCAEADPEGLTVAPNIATLARDSNVLVTILPDVSEVEKALTAALPALDRGSIWVDLSSSEPASSVRLSGLAERAGIEPVAAPMGGGPARAAAGTLNFYVAGRSRPVAIVAPLLGICGRVLDAGDVPAHAHAVKLLAILLWFGQAVAVTEAMLVGTGFGLDAELLRALLADSAGGSMFIDQDLPKLMAGDYMEDFGIDGCVTEMEALVELATRTGTPFALSRKVLELYRQALERYGPVPGELLAALLIEERAGRTIAHH</sequence>
<dbReference type="Pfam" id="PF14833">
    <property type="entry name" value="NAD_binding_11"/>
    <property type="match status" value="1"/>
</dbReference>
<evidence type="ECO:0000259" key="5">
    <source>
        <dbReference type="Pfam" id="PF14833"/>
    </source>
</evidence>
<comment type="similarity">
    <text evidence="1">Belongs to the HIBADH-related family.</text>
</comment>
<evidence type="ECO:0000256" key="1">
    <source>
        <dbReference type="ARBA" id="ARBA00009080"/>
    </source>
</evidence>
<reference evidence="7" key="1">
    <citation type="journal article" date="2019" name="Int. J. Syst. Evol. Microbiol.">
        <title>The Global Catalogue of Microorganisms (GCM) 10K type strain sequencing project: providing services to taxonomists for standard genome sequencing and annotation.</title>
        <authorList>
            <consortium name="The Broad Institute Genomics Platform"/>
            <consortium name="The Broad Institute Genome Sequencing Center for Infectious Disease"/>
            <person name="Wu L."/>
            <person name="Ma J."/>
        </authorList>
    </citation>
    <scope>NUCLEOTIDE SEQUENCE [LARGE SCALE GENOMIC DNA]</scope>
    <source>
        <strain evidence="7">JCM 17591</strain>
    </source>
</reference>
<accession>A0ABP7ZZ34</accession>
<evidence type="ECO:0000313" key="7">
    <source>
        <dbReference type="Proteomes" id="UP001501079"/>
    </source>
</evidence>
<dbReference type="PANTHER" id="PTHR43060">
    <property type="entry name" value="3-HYDROXYISOBUTYRATE DEHYDROGENASE-LIKE 1, MITOCHONDRIAL-RELATED"/>
    <property type="match status" value="1"/>
</dbReference>
<evidence type="ECO:0000313" key="6">
    <source>
        <dbReference type="EMBL" id="GAA4173907.1"/>
    </source>
</evidence>
<dbReference type="InterPro" id="IPR006115">
    <property type="entry name" value="6PGDH_NADP-bd"/>
</dbReference>
<evidence type="ECO:0000256" key="2">
    <source>
        <dbReference type="ARBA" id="ARBA00023002"/>
    </source>
</evidence>
<dbReference type="SUPFAM" id="SSF51735">
    <property type="entry name" value="NAD(P)-binding Rossmann-fold domains"/>
    <property type="match status" value="1"/>
</dbReference>
<dbReference type="Pfam" id="PF03446">
    <property type="entry name" value="NAD_binding_2"/>
    <property type="match status" value="1"/>
</dbReference>
<dbReference type="InterPro" id="IPR029154">
    <property type="entry name" value="HIBADH-like_NADP-bd"/>
</dbReference>
<keyword evidence="3" id="KW-0520">NAD</keyword>
<evidence type="ECO:0000256" key="3">
    <source>
        <dbReference type="ARBA" id="ARBA00023027"/>
    </source>
</evidence>
<feature type="domain" description="6-phosphogluconate dehydrogenase NADP-binding" evidence="4">
    <location>
        <begin position="3"/>
        <end position="153"/>
    </location>
</feature>
<dbReference type="Gene3D" id="1.10.1040.10">
    <property type="entry name" value="N-(1-d-carboxylethyl)-l-norvaline Dehydrogenase, domain 2"/>
    <property type="match status" value="1"/>
</dbReference>
<keyword evidence="7" id="KW-1185">Reference proteome</keyword>
<evidence type="ECO:0000259" key="4">
    <source>
        <dbReference type="Pfam" id="PF03446"/>
    </source>
</evidence>
<dbReference type="Gene3D" id="3.40.50.720">
    <property type="entry name" value="NAD(P)-binding Rossmann-like Domain"/>
    <property type="match status" value="1"/>
</dbReference>
<dbReference type="EMBL" id="BAABBW010000002">
    <property type="protein sequence ID" value="GAA4173907.1"/>
    <property type="molecule type" value="Genomic_DNA"/>
</dbReference>
<dbReference type="InterPro" id="IPR015815">
    <property type="entry name" value="HIBADH-related"/>
</dbReference>
<gene>
    <name evidence="6" type="ORF">GCM10022287_17020</name>
</gene>